<dbReference type="PROSITE" id="PS50021">
    <property type="entry name" value="CH"/>
    <property type="match status" value="1"/>
</dbReference>
<keyword evidence="18" id="KW-0539">Nucleus</keyword>
<dbReference type="GO" id="GO:0005634">
    <property type="term" value="C:nucleus"/>
    <property type="evidence" value="ECO:0007669"/>
    <property type="project" value="UniProtKB-SubCell"/>
</dbReference>
<feature type="domain" description="Calponin-homology (CH)" evidence="22">
    <location>
        <begin position="24"/>
        <end position="126"/>
    </location>
</feature>
<gene>
    <name evidence="25" type="ORF">UPYG_G00012300</name>
</gene>
<dbReference type="GO" id="GO:0051301">
    <property type="term" value="P:cell division"/>
    <property type="evidence" value="ECO:0007669"/>
    <property type="project" value="UniProtKB-KW"/>
</dbReference>
<dbReference type="InterPro" id="IPR040552">
    <property type="entry name" value="DNMT3_ADD_GATA1-like"/>
</dbReference>
<dbReference type="PROSITE" id="PS51533">
    <property type="entry name" value="ADD"/>
    <property type="match status" value="1"/>
</dbReference>
<feature type="domain" description="PWWP" evidence="23">
    <location>
        <begin position="801"/>
        <end position="856"/>
    </location>
</feature>
<keyword evidence="26" id="KW-1185">Reference proteome</keyword>
<evidence type="ECO:0000256" key="20">
    <source>
        <dbReference type="PROSITE-ProRule" id="PRU01016"/>
    </source>
</evidence>
<keyword evidence="5" id="KW-0963">Cytoplasm</keyword>
<dbReference type="GO" id="GO:0003677">
    <property type="term" value="F:DNA binding"/>
    <property type="evidence" value="ECO:0007669"/>
    <property type="project" value="UniProtKB-KW"/>
</dbReference>
<dbReference type="InterPro" id="IPR001525">
    <property type="entry name" value="C5_MeTfrase"/>
</dbReference>
<feature type="active site" evidence="20">
    <location>
        <position position="1273"/>
    </location>
</feature>
<dbReference type="GO" id="GO:0003886">
    <property type="term" value="F:DNA (cytosine-5-)-methyltransferase activity"/>
    <property type="evidence" value="ECO:0007669"/>
    <property type="project" value="UniProtKB-EC"/>
</dbReference>
<organism evidence="25 26">
    <name type="scientific">Umbra pygmaea</name>
    <name type="common">Eastern mudminnow</name>
    <dbReference type="NCBI Taxonomy" id="75934"/>
    <lineage>
        <taxon>Eukaryota</taxon>
        <taxon>Metazoa</taxon>
        <taxon>Chordata</taxon>
        <taxon>Craniata</taxon>
        <taxon>Vertebrata</taxon>
        <taxon>Euteleostomi</taxon>
        <taxon>Actinopterygii</taxon>
        <taxon>Neopterygii</taxon>
        <taxon>Teleostei</taxon>
        <taxon>Protacanthopterygii</taxon>
        <taxon>Esociformes</taxon>
        <taxon>Umbridae</taxon>
        <taxon>Umbra</taxon>
    </lineage>
</organism>
<keyword evidence="6" id="KW-0678">Repressor</keyword>
<evidence type="ECO:0000256" key="7">
    <source>
        <dbReference type="ARBA" id="ARBA00022603"/>
    </source>
</evidence>
<evidence type="ECO:0000313" key="25">
    <source>
        <dbReference type="EMBL" id="KAL1021359.1"/>
    </source>
</evidence>
<dbReference type="InterPro" id="IPR018117">
    <property type="entry name" value="C5_DNA_meth_AS"/>
</dbReference>
<evidence type="ECO:0000256" key="10">
    <source>
        <dbReference type="ARBA" id="ARBA00022691"/>
    </source>
</evidence>
<accession>A0ABD0XL72</accession>
<feature type="region of interest" description="Disordered" evidence="21">
    <location>
        <begin position="1003"/>
        <end position="1030"/>
    </location>
</feature>
<comment type="similarity">
    <text evidence="20">Belongs to the class I-like SAM-binding methyltransferase superfamily. C5-methyltransferase family.</text>
</comment>
<evidence type="ECO:0000256" key="14">
    <source>
        <dbReference type="ARBA" id="ARBA00022776"/>
    </source>
</evidence>
<dbReference type="Proteomes" id="UP001557470">
    <property type="component" value="Unassembled WGS sequence"/>
</dbReference>
<evidence type="ECO:0000256" key="8">
    <source>
        <dbReference type="ARBA" id="ARBA00022618"/>
    </source>
</evidence>
<dbReference type="InterPro" id="IPR000313">
    <property type="entry name" value="PWWP_dom"/>
</dbReference>
<dbReference type="PROSITE" id="PS50812">
    <property type="entry name" value="PWWP"/>
    <property type="match status" value="1"/>
</dbReference>
<keyword evidence="15" id="KW-0862">Zinc</keyword>
<keyword evidence="13" id="KW-0863">Zinc-finger</keyword>
<dbReference type="InterPro" id="IPR029063">
    <property type="entry name" value="SAM-dependent_MTases_sf"/>
</dbReference>
<dbReference type="InterPro" id="IPR001715">
    <property type="entry name" value="CH_dom"/>
</dbReference>
<dbReference type="Gene3D" id="2.30.30.140">
    <property type="match status" value="1"/>
</dbReference>
<evidence type="ECO:0000256" key="4">
    <source>
        <dbReference type="ARBA" id="ARBA00011975"/>
    </source>
</evidence>
<dbReference type="Gene3D" id="1.10.720.50">
    <property type="entry name" value="PWWP, helical domain"/>
    <property type="match status" value="1"/>
</dbReference>
<evidence type="ECO:0000256" key="16">
    <source>
        <dbReference type="ARBA" id="ARBA00023125"/>
    </source>
</evidence>
<dbReference type="InterPro" id="IPR011011">
    <property type="entry name" value="Znf_FYVE_PHD"/>
</dbReference>
<name>A0ABD0XL72_UMBPY</name>
<evidence type="ECO:0000256" key="12">
    <source>
        <dbReference type="ARBA" id="ARBA00022723"/>
    </source>
</evidence>
<dbReference type="PANTHER" id="PTHR23068">
    <property type="entry name" value="DNA CYTOSINE-5- -METHYLTRANSFERASE 3-RELATED"/>
    <property type="match status" value="1"/>
</dbReference>
<dbReference type="FunFam" id="1.10.418.10:FF:000028">
    <property type="entry name" value="RP/EB family microtubule-associated protein"/>
    <property type="match status" value="1"/>
</dbReference>
<reference evidence="25 26" key="1">
    <citation type="submission" date="2024-06" db="EMBL/GenBank/DDBJ databases">
        <authorList>
            <person name="Pan Q."/>
            <person name="Wen M."/>
            <person name="Jouanno E."/>
            <person name="Zahm M."/>
            <person name="Klopp C."/>
            <person name="Cabau C."/>
            <person name="Louis A."/>
            <person name="Berthelot C."/>
            <person name="Parey E."/>
            <person name="Roest Crollius H."/>
            <person name="Montfort J."/>
            <person name="Robinson-Rechavi M."/>
            <person name="Bouchez O."/>
            <person name="Lampietro C."/>
            <person name="Lopez Roques C."/>
            <person name="Donnadieu C."/>
            <person name="Postlethwait J."/>
            <person name="Bobe J."/>
            <person name="Verreycken H."/>
            <person name="Guiguen Y."/>
        </authorList>
    </citation>
    <scope>NUCLEOTIDE SEQUENCE [LARGE SCALE GENOMIC DNA]</scope>
    <source>
        <strain evidence="25">Up_M1</strain>
        <tissue evidence="25">Testis</tissue>
    </source>
</reference>
<evidence type="ECO:0000256" key="21">
    <source>
        <dbReference type="SAM" id="MobiDB-lite"/>
    </source>
</evidence>
<evidence type="ECO:0000256" key="1">
    <source>
        <dbReference type="ARBA" id="ARBA00004123"/>
    </source>
</evidence>
<evidence type="ECO:0000256" key="17">
    <source>
        <dbReference type="ARBA" id="ARBA00023212"/>
    </source>
</evidence>
<dbReference type="SUPFAM" id="SSF63748">
    <property type="entry name" value="Tudor/PWWP/MBT"/>
    <property type="match status" value="1"/>
</dbReference>
<evidence type="ECO:0000256" key="6">
    <source>
        <dbReference type="ARBA" id="ARBA00022491"/>
    </source>
</evidence>
<comment type="caution">
    <text evidence="25">The sequence shown here is derived from an EMBL/GenBank/DDBJ whole genome shotgun (WGS) entry which is preliminary data.</text>
</comment>
<evidence type="ECO:0000256" key="18">
    <source>
        <dbReference type="ARBA" id="ARBA00023242"/>
    </source>
</evidence>
<evidence type="ECO:0000256" key="3">
    <source>
        <dbReference type="ARBA" id="ARBA00010729"/>
    </source>
</evidence>
<evidence type="ECO:0000259" key="22">
    <source>
        <dbReference type="PROSITE" id="PS50021"/>
    </source>
</evidence>
<dbReference type="Pfam" id="PF00145">
    <property type="entry name" value="DNA_methylase"/>
    <property type="match status" value="1"/>
</dbReference>
<dbReference type="GO" id="GO:0005874">
    <property type="term" value="C:microtubule"/>
    <property type="evidence" value="ECO:0007669"/>
    <property type="project" value="UniProtKB-KW"/>
</dbReference>
<dbReference type="PROSITE" id="PS00094">
    <property type="entry name" value="C5_MTASE_1"/>
    <property type="match status" value="1"/>
</dbReference>
<evidence type="ECO:0000256" key="5">
    <source>
        <dbReference type="ARBA" id="ARBA00022490"/>
    </source>
</evidence>
<dbReference type="GO" id="GO:0010468">
    <property type="term" value="P:regulation of gene expression"/>
    <property type="evidence" value="ECO:0007669"/>
    <property type="project" value="UniProtKB-ARBA"/>
</dbReference>
<keyword evidence="19" id="KW-0131">Cell cycle</keyword>
<dbReference type="SUPFAM" id="SSF57903">
    <property type="entry name" value="FYVE/PHD zinc finger"/>
    <property type="match status" value="1"/>
</dbReference>
<evidence type="ECO:0000256" key="11">
    <source>
        <dbReference type="ARBA" id="ARBA00022701"/>
    </source>
</evidence>
<dbReference type="InterPro" id="IPR050390">
    <property type="entry name" value="C5-Methyltransferase"/>
</dbReference>
<feature type="domain" description="PHD-type" evidence="24">
    <location>
        <begin position="1045"/>
        <end position="1177"/>
    </location>
</feature>
<dbReference type="SMART" id="SM00293">
    <property type="entry name" value="PWWP"/>
    <property type="match status" value="1"/>
</dbReference>
<evidence type="ECO:0000259" key="24">
    <source>
        <dbReference type="PROSITE" id="PS51533"/>
    </source>
</evidence>
<keyword evidence="11" id="KW-0493">Microtubule</keyword>
<dbReference type="SUPFAM" id="SSF47576">
    <property type="entry name" value="Calponin-homology domain, CH-domain"/>
    <property type="match status" value="1"/>
</dbReference>
<evidence type="ECO:0000256" key="9">
    <source>
        <dbReference type="ARBA" id="ARBA00022679"/>
    </source>
</evidence>
<evidence type="ECO:0000256" key="2">
    <source>
        <dbReference type="ARBA" id="ARBA00004245"/>
    </source>
</evidence>
<dbReference type="Pfam" id="PF00307">
    <property type="entry name" value="CH"/>
    <property type="match status" value="1"/>
</dbReference>
<dbReference type="SUPFAM" id="SSF53335">
    <property type="entry name" value="S-adenosyl-L-methionine-dependent methyltransferases"/>
    <property type="match status" value="1"/>
</dbReference>
<keyword evidence="8" id="KW-0132">Cell division</keyword>
<dbReference type="EC" id="2.1.1.37" evidence="4"/>
<evidence type="ECO:0000256" key="13">
    <source>
        <dbReference type="ARBA" id="ARBA00022771"/>
    </source>
</evidence>
<keyword evidence="12" id="KW-0479">Metal-binding</keyword>
<dbReference type="GO" id="GO:0008270">
    <property type="term" value="F:zinc ion binding"/>
    <property type="evidence" value="ECO:0007669"/>
    <property type="project" value="UniProtKB-KW"/>
</dbReference>
<dbReference type="InterPro" id="IPR036872">
    <property type="entry name" value="CH_dom_sf"/>
</dbReference>
<keyword evidence="7 20" id="KW-0489">Methyltransferase</keyword>
<keyword evidence="10 20" id="KW-0949">S-adenosyl-L-methionine</keyword>
<evidence type="ECO:0000313" key="26">
    <source>
        <dbReference type="Proteomes" id="UP001557470"/>
    </source>
</evidence>
<dbReference type="FunFam" id="3.40.50.150:FF:000008">
    <property type="entry name" value="DNA (Cytosine-5)-methyltransferase 3A isoform X1"/>
    <property type="match status" value="1"/>
</dbReference>
<dbReference type="InterPro" id="IPR049554">
    <property type="entry name" value="DNMT3_ADD_PHD"/>
</dbReference>
<dbReference type="Gene3D" id="3.40.50.150">
    <property type="entry name" value="Vaccinia Virus protein VP39"/>
    <property type="match status" value="2"/>
</dbReference>
<proteinExistence type="inferred from homology"/>
<evidence type="ECO:0000256" key="15">
    <source>
        <dbReference type="ARBA" id="ARBA00022833"/>
    </source>
</evidence>
<keyword evidence="16" id="KW-0238">DNA-binding</keyword>
<keyword evidence="14" id="KW-0498">Mitosis</keyword>
<protein>
    <recommendedName>
        <fullName evidence="4">DNA (cytosine-5-)-methyltransferase</fullName>
        <ecNumber evidence="4">2.1.1.37</ecNumber>
    </recommendedName>
</protein>
<keyword evidence="17" id="KW-0206">Cytoskeleton</keyword>
<dbReference type="InterPro" id="IPR025766">
    <property type="entry name" value="ADD"/>
</dbReference>
<sequence length="1505" mass="169764">MYYSLYTGGGLGMAVNIQGHPSRTMNRYSLLAWLNDRLKTRFTKVEHICSGAPYCQLMHWLFPDSVDLERVRFQAQDRLDALHNYTVLQASFRKVGVIKSIPVNDLIGGDIAVGLGFLNWFKCFFESKHNGQEYDAVKARAGQSILHAIAYKQSGRATGLTQLNISTELELPEKSLQDHEAPLEAQTAEPEGVKEDQHVPCSPSVIQLIQHHWTSQAQLMTQDQLVRHVLGQKYPQDITAACSQTPYCLYLYRGVALGREDGEVASAILVGYFDQGSGSRQVRLLDSLQQRDGTRSSDAAELVGVLETLRRFEIPVANMAMFYCCSAGCRDLKLSQVLVAGLKALSPGLVSLCGLPGLAGGACHAGLAVLPEPILELIKSIHHHYSTCSTTNDKLKVVFDFMAPMDLHSPLSSQVIFLVKMIKNMTEAWPDLLHYFESRDNNEAAKRVCVLLRDLKVRLTLIFLGHALEPLYVFQELFEEGTADVPTILLQASSLVHSYATSFLRAPAVDRFLRRQDASLLDRNKDYLQRLEVNLGNRAEAFLSEHKAELQDCVIDSFLESTVTFYKAISCSLMESLPLPSVMLKYIPDLLSPSRRLEVTSRSVVELATFMGLCGTGEVSLLTDEFLEYMIAEAEEIKSPRSDGTEEHWGQTLKTLEETSILRRLILALLTLPSGPLRRSVVFAQANMQCDRGPREDWLTEETEDSEKDVKPVCWLSPAKQKIKSGDVIDLTEPADTEPITIVDDKTPMAVVKTSENVDIIDLDDSDDDIIWTPSLPMATLTPEGPTHKSSMYQDGKGYLEGELIWGKVEGYSLWPGIVQEWKRRLPAVGIRKVEWFGRGMFSEINCKGLLPFGSFAQYFCPNSFATMVTYRDAIFQSLQLAGSRCKKDFSMGSDEREEHLRVMLDWAFGGFKPTGPDGFKPPLQYKNHVGDTKAKTRSDQVQPAKKSSNVKITKATSINFDVSSLSQVSVCLTRLSINLDNGTFKIKPKEVPIIYSPFNRRTQDIDPDYNPPVKKQRQQSNKNKEPEYVYEQPDQKFREEMIQMVLKKNLDIEAYCLCCMTDEVELFHPLFEGGLCLECKDNFTETLYRYDEDGSQSYCTVCCAGLEVILCGNDSCCRSYCVDCLNILVGPDTFDSLKEIDPWICYLCQPHRSHGALKPRLDWSVRVQSFFANNSGFQFEPHRIYPAIPANLRRPIKVLSLFDGISTGYLVLKELGFKVEKYVASEVCSNSIAVSEVNHEGKITHIDDVRFITKKHIEEWGPFDLLIGGSPCNDLSIVNPFRKGLYEGMGRLFFEYYRLLDIMKPKDDDPRPFFWMFENVVFMSRHDKANICRFLECNPVLVDAVKVSPARRARYFWGNIPGMDRPIIASQNDKVNLQDCLEVGRIAKFTKVRTITTNANSLKQGNKKTQPPVSEKGVDDNLWITEIEKIFGFPKHYTDVKNMNRQQRQNMLGKTWSVPVIRHLFAPLKDYFSCEQLSSNTLQPSSSPVTATDVGMASWCSPME</sequence>
<dbReference type="PROSITE" id="PS51679">
    <property type="entry name" value="SAM_MT_C5"/>
    <property type="match status" value="1"/>
</dbReference>
<dbReference type="GO" id="GO:0032259">
    <property type="term" value="P:methylation"/>
    <property type="evidence" value="ECO:0007669"/>
    <property type="project" value="UniProtKB-KW"/>
</dbReference>
<dbReference type="Gene3D" id="1.10.418.10">
    <property type="entry name" value="Calponin-like domain"/>
    <property type="match status" value="1"/>
</dbReference>
<comment type="subcellular location">
    <subcellularLocation>
        <location evidence="2">Cytoplasm</location>
        <location evidence="2">Cytoskeleton</location>
    </subcellularLocation>
    <subcellularLocation>
        <location evidence="1">Nucleus</location>
    </subcellularLocation>
</comment>
<evidence type="ECO:0000256" key="19">
    <source>
        <dbReference type="ARBA" id="ARBA00023306"/>
    </source>
</evidence>
<dbReference type="PANTHER" id="PTHR23068:SF53">
    <property type="entry name" value="DNA (CYTOSINE-5-)-METHYLTRANSFERASE"/>
    <property type="match status" value="1"/>
</dbReference>
<keyword evidence="9 20" id="KW-0808">Transferase</keyword>
<evidence type="ECO:0000259" key="23">
    <source>
        <dbReference type="PROSITE" id="PS50812"/>
    </source>
</evidence>
<dbReference type="Pfam" id="PF21255">
    <property type="entry name" value="DNMT3_ADD_GATA1-like"/>
    <property type="match status" value="1"/>
</dbReference>
<comment type="similarity">
    <text evidence="3">Belongs to the MAPRE family.</text>
</comment>
<dbReference type="EMBL" id="JAGEUA010000001">
    <property type="protein sequence ID" value="KAL1021359.1"/>
    <property type="molecule type" value="Genomic_DNA"/>
</dbReference>
<dbReference type="Pfam" id="PF17980">
    <property type="entry name" value="ADD_DNMT3"/>
    <property type="match status" value="1"/>
</dbReference>